<protein>
    <submittedName>
        <fullName evidence="2">Uncharacterized protein</fullName>
    </submittedName>
</protein>
<dbReference type="Proteomes" id="UP000184241">
    <property type="component" value="Unassembled WGS sequence"/>
</dbReference>
<dbReference type="NCBIfam" id="NF045650">
    <property type="entry name" value="CD1247_Nterm"/>
    <property type="match status" value="1"/>
</dbReference>
<proteinExistence type="predicted"/>
<organism evidence="2 3">
    <name type="scientific">Clostridium intestinale DSM 6191</name>
    <dbReference type="NCBI Taxonomy" id="1121320"/>
    <lineage>
        <taxon>Bacteria</taxon>
        <taxon>Bacillati</taxon>
        <taxon>Bacillota</taxon>
        <taxon>Clostridia</taxon>
        <taxon>Eubacteriales</taxon>
        <taxon>Clostridiaceae</taxon>
        <taxon>Clostridium</taxon>
    </lineage>
</organism>
<evidence type="ECO:0000313" key="3">
    <source>
        <dbReference type="Proteomes" id="UP000184241"/>
    </source>
</evidence>
<name>A0A1M5YZV6_9CLOT</name>
<accession>A0A1M5YZV6</accession>
<dbReference type="AlphaFoldDB" id="A0A1M5YZV6"/>
<gene>
    <name evidence="2" type="ORF">SAMN02745941_02388</name>
</gene>
<keyword evidence="1" id="KW-0175">Coiled coil</keyword>
<dbReference type="EMBL" id="FQXU01000007">
    <property type="protein sequence ID" value="SHI17464.1"/>
    <property type="molecule type" value="Genomic_DNA"/>
</dbReference>
<dbReference type="InterPro" id="IPR054688">
    <property type="entry name" value="CD1247_N"/>
</dbReference>
<dbReference type="RefSeq" id="WP_073019740.1">
    <property type="nucleotide sequence ID" value="NZ_FQXU01000007.1"/>
</dbReference>
<feature type="coiled-coil region" evidence="1">
    <location>
        <begin position="32"/>
        <end position="66"/>
    </location>
</feature>
<evidence type="ECO:0000256" key="1">
    <source>
        <dbReference type="SAM" id="Coils"/>
    </source>
</evidence>
<sequence length="118" mass="13609">MNFRDELENLELLLKAIPETDKKILDSFSNILKGFNNRLEEIEVNIETLQENVEFLNSDLSEIQDDLFEEVSLEDLEDFDEGFEEVTCSNCNKPIFIEKSALVNNEIIPCPFCGESIE</sequence>
<reference evidence="2 3" key="1">
    <citation type="submission" date="2016-11" db="EMBL/GenBank/DDBJ databases">
        <authorList>
            <person name="Jaros S."/>
            <person name="Januszkiewicz K."/>
            <person name="Wedrychowicz H."/>
        </authorList>
    </citation>
    <scope>NUCLEOTIDE SEQUENCE [LARGE SCALE GENOMIC DNA]</scope>
    <source>
        <strain evidence="2 3">DSM 6191</strain>
    </source>
</reference>
<evidence type="ECO:0000313" key="2">
    <source>
        <dbReference type="EMBL" id="SHI17464.1"/>
    </source>
</evidence>